<proteinExistence type="predicted"/>
<dbReference type="OMA" id="NIIEKNW"/>
<reference evidence="3" key="1">
    <citation type="submission" date="2020-12" db="UniProtKB">
        <authorList>
            <consortium name="WormBaseParasite"/>
        </authorList>
    </citation>
    <scope>IDENTIFICATION</scope>
    <source>
        <strain evidence="3">MHco3</strain>
    </source>
</reference>
<feature type="region of interest" description="Disordered" evidence="1">
    <location>
        <begin position="153"/>
        <end position="178"/>
    </location>
</feature>
<evidence type="ECO:0000313" key="2">
    <source>
        <dbReference type="Proteomes" id="UP000025227"/>
    </source>
</evidence>
<dbReference type="WBParaSite" id="HCON_00174260-00001">
    <property type="protein sequence ID" value="HCON_00174260-00001"/>
    <property type="gene ID" value="HCON_00174260"/>
</dbReference>
<feature type="region of interest" description="Disordered" evidence="1">
    <location>
        <begin position="1"/>
        <end position="28"/>
    </location>
</feature>
<name>A0A7I4Z525_HAECO</name>
<keyword evidence="2" id="KW-1185">Reference proteome</keyword>
<dbReference type="AlphaFoldDB" id="A0A7I4Z525"/>
<feature type="compositionally biased region" description="Gly residues" evidence="1">
    <location>
        <begin position="164"/>
        <end position="173"/>
    </location>
</feature>
<sequence length="437" mass="48099">MPQYGDVGNLSQFRERTTSPAYSHLGKHKDDYNRFETAMHAAAKWNERQKSEESRFQAFGDRLGSGVEMSTHHWQGGEIITDPTQLPKSLKPRRLYYSPIGDGTVAADGIELRRRPVDLSPRVTITQMTHLDRGQKGHDGLYVYEKTWKSSALSRPESETGCGSEQGGGGGSGRNSRADVLNLTGVDSHEKNDCCGKKTTGIHGGSSFPIGYGVCGSTGVGVNDTCHAPLSRVIRPGAPGDGWQGRAIGDMRGGPYNAVDSLGTQTHKSNEFLGPGNDGRISAASSMFSDPICRFDTKTGYLITNPRELIHQYATTTPVAVMEANDNTPAITTASKQGLCKKAEQISEEWFSPYAPYKTVHNVPSPNRFTHQLRDETMTRTQHEANTHVEPFNQRDPRAQKRINEIRTKTHDIRSGQDEIDNLTQQLLQGLHTSSLF</sequence>
<dbReference type="Proteomes" id="UP000025227">
    <property type="component" value="Unplaced"/>
</dbReference>
<organism evidence="2 3">
    <name type="scientific">Haemonchus contortus</name>
    <name type="common">Barber pole worm</name>
    <dbReference type="NCBI Taxonomy" id="6289"/>
    <lineage>
        <taxon>Eukaryota</taxon>
        <taxon>Metazoa</taxon>
        <taxon>Ecdysozoa</taxon>
        <taxon>Nematoda</taxon>
        <taxon>Chromadorea</taxon>
        <taxon>Rhabditida</taxon>
        <taxon>Rhabditina</taxon>
        <taxon>Rhabditomorpha</taxon>
        <taxon>Strongyloidea</taxon>
        <taxon>Trichostrongylidae</taxon>
        <taxon>Haemonchus</taxon>
    </lineage>
</organism>
<evidence type="ECO:0000313" key="3">
    <source>
        <dbReference type="WBParaSite" id="HCON_00174260-00001"/>
    </source>
</evidence>
<dbReference type="OrthoDB" id="5826809at2759"/>
<accession>A0A7I4Z525</accession>
<evidence type="ECO:0000256" key="1">
    <source>
        <dbReference type="SAM" id="MobiDB-lite"/>
    </source>
</evidence>
<protein>
    <submittedName>
        <fullName evidence="3">Uncharacterized protein</fullName>
    </submittedName>
</protein>